<dbReference type="Proteomes" id="UP000077202">
    <property type="component" value="Unassembled WGS sequence"/>
</dbReference>
<gene>
    <name evidence="2" type="ORF">AXG93_2767s1010</name>
</gene>
<protein>
    <submittedName>
        <fullName evidence="2">Uncharacterized protein</fullName>
    </submittedName>
</protein>
<name>A0A176VW17_MARPO</name>
<evidence type="ECO:0000256" key="1">
    <source>
        <dbReference type="SAM" id="MobiDB-lite"/>
    </source>
</evidence>
<proteinExistence type="predicted"/>
<comment type="caution">
    <text evidence="2">The sequence shown here is derived from an EMBL/GenBank/DDBJ whole genome shotgun (WGS) entry which is preliminary data.</text>
</comment>
<evidence type="ECO:0000313" key="2">
    <source>
        <dbReference type="EMBL" id="OAE24603.1"/>
    </source>
</evidence>
<accession>A0A176VW17</accession>
<keyword evidence="3" id="KW-1185">Reference proteome</keyword>
<reference evidence="2" key="1">
    <citation type="submission" date="2016-03" db="EMBL/GenBank/DDBJ databases">
        <title>Mechanisms controlling the formation of the plant cell surface in tip-growing cells are functionally conserved among land plants.</title>
        <authorList>
            <person name="Honkanen S."/>
            <person name="Jones V.A."/>
            <person name="Morieri G."/>
            <person name="Champion C."/>
            <person name="Hetherington A.J."/>
            <person name="Kelly S."/>
            <person name="Saint-Marcoux D."/>
            <person name="Proust H."/>
            <person name="Prescott H."/>
            <person name="Dolan L."/>
        </authorList>
    </citation>
    <scope>NUCLEOTIDE SEQUENCE [LARGE SCALE GENOMIC DNA]</scope>
    <source>
        <tissue evidence="2">Whole gametophyte</tissue>
    </source>
</reference>
<evidence type="ECO:0000313" key="3">
    <source>
        <dbReference type="Proteomes" id="UP000077202"/>
    </source>
</evidence>
<organism evidence="2 3">
    <name type="scientific">Marchantia polymorpha subsp. ruderalis</name>
    <dbReference type="NCBI Taxonomy" id="1480154"/>
    <lineage>
        <taxon>Eukaryota</taxon>
        <taxon>Viridiplantae</taxon>
        <taxon>Streptophyta</taxon>
        <taxon>Embryophyta</taxon>
        <taxon>Marchantiophyta</taxon>
        <taxon>Marchantiopsida</taxon>
        <taxon>Marchantiidae</taxon>
        <taxon>Marchantiales</taxon>
        <taxon>Marchantiaceae</taxon>
        <taxon>Marchantia</taxon>
    </lineage>
</organism>
<dbReference type="EMBL" id="LVLJ01002562">
    <property type="protein sequence ID" value="OAE24603.1"/>
    <property type="molecule type" value="Genomic_DNA"/>
</dbReference>
<dbReference type="AlphaFoldDB" id="A0A176VW17"/>
<feature type="region of interest" description="Disordered" evidence="1">
    <location>
        <begin position="67"/>
        <end position="100"/>
    </location>
</feature>
<sequence length="136" mass="15262">MSTSTQEEMPRRGGYDTRYKLEATINRRALSPLSMATPDEVQGDAVTSPTLLILIFVMHCRSLARRSREGGGLVGAGKRDSLFRKPSQTTWSLSNERDQADNQVLHSSQDYWTTQVSIARNHGPGEPHEKSRQFKS</sequence>